<evidence type="ECO:0000259" key="3">
    <source>
        <dbReference type="Pfam" id="PF16220"/>
    </source>
</evidence>
<gene>
    <name evidence="4" type="ORF">PQU92_18065</name>
</gene>
<dbReference type="Pfam" id="PF04773">
    <property type="entry name" value="FecR"/>
    <property type="match status" value="1"/>
</dbReference>
<dbReference type="EMBL" id="JAQQKX010000023">
    <property type="protein sequence ID" value="MDC7685192.1"/>
    <property type="molecule type" value="Genomic_DNA"/>
</dbReference>
<feature type="domain" description="FecR protein" evidence="2">
    <location>
        <begin position="110"/>
        <end position="200"/>
    </location>
</feature>
<dbReference type="Gene3D" id="2.60.120.1440">
    <property type="match status" value="1"/>
</dbReference>
<evidence type="ECO:0000313" key="4">
    <source>
        <dbReference type="EMBL" id="MDC7685192.1"/>
    </source>
</evidence>
<accession>A0ABT5HZ41</accession>
<comment type="caution">
    <text evidence="4">The sequence shown here is derived from an EMBL/GenBank/DDBJ whole genome shotgun (WGS) entry which is preliminary data.</text>
</comment>
<dbReference type="InterPro" id="IPR006860">
    <property type="entry name" value="FecR"/>
</dbReference>
<dbReference type="PANTHER" id="PTHR30273">
    <property type="entry name" value="PERIPLASMIC SIGNAL SENSOR AND SIGMA FACTOR ACTIVATOR FECR-RELATED"/>
    <property type="match status" value="1"/>
</dbReference>
<feature type="transmembrane region" description="Helical" evidence="1">
    <location>
        <begin position="82"/>
        <end position="104"/>
    </location>
</feature>
<keyword evidence="5" id="KW-1185">Reference proteome</keyword>
<protein>
    <submittedName>
        <fullName evidence="4">FecR domain-containing protein</fullName>
    </submittedName>
</protein>
<keyword evidence="1" id="KW-1133">Transmembrane helix</keyword>
<dbReference type="RefSeq" id="WP_272749697.1">
    <property type="nucleotide sequence ID" value="NZ_JAQQKX010000023.1"/>
</dbReference>
<proteinExistence type="predicted"/>
<keyword evidence="1" id="KW-0812">Transmembrane</keyword>
<name>A0ABT5HZ41_9CAUL</name>
<dbReference type="Pfam" id="PF16220">
    <property type="entry name" value="DUF4880"/>
    <property type="match status" value="1"/>
</dbReference>
<dbReference type="PANTHER" id="PTHR30273:SF2">
    <property type="entry name" value="PROTEIN FECR"/>
    <property type="match status" value="1"/>
</dbReference>
<dbReference type="Proteomes" id="UP001214854">
    <property type="component" value="Unassembled WGS sequence"/>
</dbReference>
<evidence type="ECO:0000313" key="5">
    <source>
        <dbReference type="Proteomes" id="UP001214854"/>
    </source>
</evidence>
<sequence length="321" mass="33802">MASGNKTNGIDAEAADWAARSDRDLSPAEDAALTAWLAADPRHPGAYARARAAAILLQRTLVLDGQGKSSERSGSPHVSRRHLLWGGSAIAASVAGAVGIGAAWNARQETVFTQRGETRSLPLPDGSVAELNTDTRIRFRFSGGRREVWLDEGEAAFTIVRSSLAPFSVMAGGVEIVSSLSQVVIRNLPARPLQVMVARGVAELKAHGAMPGARLTAPSSALVPADGAPVVTAGLSPRQIDIATLWQAGKIAFEDAALSEVAGEFARYSDVRLIIDDRRLAREQVSGLFDARDPAGFAAAVAPSLGLTVRTRGKDIHLAYK</sequence>
<keyword evidence="1" id="KW-0472">Membrane</keyword>
<evidence type="ECO:0000256" key="1">
    <source>
        <dbReference type="SAM" id="Phobius"/>
    </source>
</evidence>
<reference evidence="4 5" key="1">
    <citation type="submission" date="2023-01" db="EMBL/GenBank/DDBJ databases">
        <title>Novel species of the genus Asticcacaulis isolated from rivers.</title>
        <authorList>
            <person name="Lu H."/>
        </authorList>
    </citation>
    <scope>NUCLEOTIDE SEQUENCE [LARGE SCALE GENOMIC DNA]</scope>
    <source>
        <strain evidence="4 5">BYS171W</strain>
    </source>
</reference>
<evidence type="ECO:0000259" key="2">
    <source>
        <dbReference type="Pfam" id="PF04773"/>
    </source>
</evidence>
<feature type="domain" description="FecR N-terminal" evidence="3">
    <location>
        <begin position="13"/>
        <end position="52"/>
    </location>
</feature>
<dbReference type="InterPro" id="IPR032623">
    <property type="entry name" value="FecR_N"/>
</dbReference>
<dbReference type="InterPro" id="IPR012373">
    <property type="entry name" value="Ferrdict_sens_TM"/>
</dbReference>
<dbReference type="PIRSF" id="PIRSF018266">
    <property type="entry name" value="FecR"/>
    <property type="match status" value="1"/>
</dbReference>
<organism evidence="4 5">
    <name type="scientific">Asticcacaulis aquaticus</name>
    <dbReference type="NCBI Taxonomy" id="2984212"/>
    <lineage>
        <taxon>Bacteria</taxon>
        <taxon>Pseudomonadati</taxon>
        <taxon>Pseudomonadota</taxon>
        <taxon>Alphaproteobacteria</taxon>
        <taxon>Caulobacterales</taxon>
        <taxon>Caulobacteraceae</taxon>
        <taxon>Asticcacaulis</taxon>
    </lineage>
</organism>
<dbReference type="Gene3D" id="3.55.50.30">
    <property type="match status" value="1"/>
</dbReference>